<proteinExistence type="predicted"/>
<protein>
    <recommendedName>
        <fullName evidence="3">DUF3168 domain-containing protein</fullName>
    </recommendedName>
</protein>
<accession>A0A0H3LKC3</accession>
<dbReference type="KEGG" id="bbr:BB1701"/>
<reference evidence="1 2" key="1">
    <citation type="journal article" date="2003" name="Nat. Genet.">
        <title>Comparative analysis of the genome sequences of Bordetella pertussis, Bordetella parapertussis and Bordetella bronchiseptica.</title>
        <authorList>
            <person name="Parkhill J."/>
            <person name="Sebaihia M."/>
            <person name="Preston A."/>
            <person name="Murphy L.D."/>
            <person name="Thomson N.R."/>
            <person name="Harris D.E."/>
            <person name="Holden M.T.G."/>
            <person name="Churcher C.M."/>
            <person name="Bentley S.D."/>
            <person name="Mungall K.L."/>
            <person name="Cerdeno-Tarraga A.-M."/>
            <person name="Temple L."/>
            <person name="James K.D."/>
            <person name="Harris B."/>
            <person name="Quail M.A."/>
            <person name="Achtman M."/>
            <person name="Atkin R."/>
            <person name="Baker S."/>
            <person name="Basham D."/>
            <person name="Bason N."/>
            <person name="Cherevach I."/>
            <person name="Chillingworth T."/>
            <person name="Collins M."/>
            <person name="Cronin A."/>
            <person name="Davis P."/>
            <person name="Doggett J."/>
            <person name="Feltwell T."/>
            <person name="Goble A."/>
            <person name="Hamlin N."/>
            <person name="Hauser H."/>
            <person name="Holroyd S."/>
            <person name="Jagels K."/>
            <person name="Leather S."/>
            <person name="Moule S."/>
            <person name="Norberczak H."/>
            <person name="O'Neil S."/>
            <person name="Ormond D."/>
            <person name="Price C."/>
            <person name="Rabbinowitsch E."/>
            <person name="Rutter S."/>
            <person name="Sanders M."/>
            <person name="Saunders D."/>
            <person name="Seeger K."/>
            <person name="Sharp S."/>
            <person name="Simmonds M."/>
            <person name="Skelton J."/>
            <person name="Squares R."/>
            <person name="Squares S."/>
            <person name="Stevens K."/>
            <person name="Unwin L."/>
            <person name="Whitehead S."/>
            <person name="Barrell B.G."/>
            <person name="Maskell D.J."/>
        </authorList>
    </citation>
    <scope>NUCLEOTIDE SEQUENCE [LARGE SCALE GENOMIC DNA]</scope>
    <source>
        <strain evidence="1 2">ATCC BAA-588 / NCTC 13252 / RB50</strain>
    </source>
</reference>
<sequence>MLAPVFKTINTPAVRGHVGANPRIYGSGMAPQAVPTPYITWFTVIDNPYDQLSGPPDADSGTVQIDCWTGPDDSQEAVCISLAGAVRDALDAAGIANRIIIHTRETDTKLFRIGLQADFIRGR</sequence>
<evidence type="ECO:0008006" key="3">
    <source>
        <dbReference type="Google" id="ProtNLM"/>
    </source>
</evidence>
<dbReference type="InterPro" id="IPR053745">
    <property type="entry name" value="Viral_Tail_Comp_sf"/>
</dbReference>
<dbReference type="EMBL" id="BX640442">
    <property type="protein sequence ID" value="CAE32198.1"/>
    <property type="molecule type" value="Genomic_DNA"/>
</dbReference>
<dbReference type="InterPro" id="IPR021508">
    <property type="entry name" value="Gp17-like"/>
</dbReference>
<dbReference type="Proteomes" id="UP000001027">
    <property type="component" value="Chromosome"/>
</dbReference>
<evidence type="ECO:0000313" key="1">
    <source>
        <dbReference type="EMBL" id="CAE32198.1"/>
    </source>
</evidence>
<evidence type="ECO:0000313" key="2">
    <source>
        <dbReference type="Proteomes" id="UP000001027"/>
    </source>
</evidence>
<dbReference type="eggNOG" id="ENOG5032UGB">
    <property type="taxonomic scope" value="Bacteria"/>
</dbReference>
<dbReference type="RefSeq" id="WP_010926261.1">
    <property type="nucleotide sequence ID" value="NC_002927.3"/>
</dbReference>
<gene>
    <name evidence="1" type="ordered locus">BB1701</name>
</gene>
<name>A0A0H3LKC3_BORBR</name>
<dbReference type="HOGENOM" id="CLU_142673_1_0_4"/>
<organism evidence="1 2">
    <name type="scientific">Bordetella bronchiseptica (strain ATCC BAA-588 / NCTC 13252 / RB50)</name>
    <name type="common">Alcaligenes bronchisepticus</name>
    <dbReference type="NCBI Taxonomy" id="257310"/>
    <lineage>
        <taxon>Bacteria</taxon>
        <taxon>Pseudomonadati</taxon>
        <taxon>Pseudomonadota</taxon>
        <taxon>Betaproteobacteria</taxon>
        <taxon>Burkholderiales</taxon>
        <taxon>Alcaligenaceae</taxon>
        <taxon>Bordetella</taxon>
    </lineage>
</organism>
<dbReference type="Gene3D" id="3.30.2000.30">
    <property type="match status" value="1"/>
</dbReference>
<dbReference type="Pfam" id="PF11367">
    <property type="entry name" value="Tail_completion_gp17"/>
    <property type="match status" value="1"/>
</dbReference>
<dbReference type="AlphaFoldDB" id="A0A0H3LKC3"/>